<proteinExistence type="predicted"/>
<dbReference type="Proteomes" id="UP000092213">
    <property type="component" value="Chromosome"/>
</dbReference>
<evidence type="ECO:0000313" key="3">
    <source>
        <dbReference type="EMBL" id="ANN71418.1"/>
    </source>
</evidence>
<sequence length="282" mass="30115">MSCLRYDGYPHDAVTGGYALGHGHRLYLPGLMRFNRADPLSPFAAGGIHTYAYCAGDPVHRTDPRGAFPIVALAALVIAAVDVAAVMRSARKAISLTEQARGLSGIERRRVRTLAAFHAVSAVSTTSGIVTGALTAIMGFSAPDSRDGPDGWLSDYARDLLWLTVGLSAVGGVAGGGAHIVGKVMPRAAEDIRPEEMVPMPWEQQPARRPEDIRVHRPPLPRYADVVFDGDEYHSPPPYEPPIPPPRHSINAPPAYSVEAPNPPSPPPDDPAPPRESLVTPL</sequence>
<dbReference type="NCBIfam" id="TIGR03696">
    <property type="entry name" value="Rhs_assc_core"/>
    <property type="match status" value="1"/>
</dbReference>
<dbReference type="Gene3D" id="2.180.10.10">
    <property type="entry name" value="RHS repeat-associated core"/>
    <property type="match status" value="1"/>
</dbReference>
<dbReference type="AlphaFoldDB" id="A0A193FVP7"/>
<dbReference type="InterPro" id="IPR022385">
    <property type="entry name" value="Rhs_assc_core"/>
</dbReference>
<gene>
    <name evidence="3" type="ORF">BAU08_08825</name>
</gene>
<keyword evidence="2" id="KW-0812">Transmembrane</keyword>
<feature type="transmembrane region" description="Helical" evidence="2">
    <location>
        <begin position="114"/>
        <end position="140"/>
    </location>
</feature>
<reference evidence="3 4" key="1">
    <citation type="submission" date="2016-06" db="EMBL/GenBank/DDBJ databases">
        <title>Complete genome sequences of Bordetella bronchialis and Bordetella flabilis.</title>
        <authorList>
            <person name="LiPuma J.J."/>
            <person name="Spilker T."/>
        </authorList>
    </citation>
    <scope>NUCLEOTIDE SEQUENCE [LARGE SCALE GENOMIC DNA]</scope>
    <source>
        <strain evidence="3 4">AU17976</strain>
    </source>
</reference>
<organism evidence="3 4">
    <name type="scientific">Bordetella bronchialis</name>
    <dbReference type="NCBI Taxonomy" id="463025"/>
    <lineage>
        <taxon>Bacteria</taxon>
        <taxon>Pseudomonadati</taxon>
        <taxon>Pseudomonadota</taxon>
        <taxon>Betaproteobacteria</taxon>
        <taxon>Burkholderiales</taxon>
        <taxon>Alcaligenaceae</taxon>
        <taxon>Bordetella</taxon>
    </lineage>
</organism>
<keyword evidence="2" id="KW-0472">Membrane</keyword>
<evidence type="ECO:0000256" key="1">
    <source>
        <dbReference type="SAM" id="MobiDB-lite"/>
    </source>
</evidence>
<feature type="compositionally biased region" description="Pro residues" evidence="1">
    <location>
        <begin position="235"/>
        <end position="247"/>
    </location>
</feature>
<dbReference type="STRING" id="463025.BAU08_08825"/>
<keyword evidence="2" id="KW-1133">Transmembrane helix</keyword>
<evidence type="ECO:0000313" key="4">
    <source>
        <dbReference type="Proteomes" id="UP000092213"/>
    </source>
</evidence>
<evidence type="ECO:0008006" key="5">
    <source>
        <dbReference type="Google" id="ProtNLM"/>
    </source>
</evidence>
<feature type="transmembrane region" description="Helical" evidence="2">
    <location>
        <begin position="67"/>
        <end position="87"/>
    </location>
</feature>
<accession>A0A193FVP7</accession>
<name>A0A193FVP7_9BORD</name>
<evidence type="ECO:0000256" key="2">
    <source>
        <dbReference type="SAM" id="Phobius"/>
    </source>
</evidence>
<dbReference type="EMBL" id="CP016171">
    <property type="protein sequence ID" value="ANN71418.1"/>
    <property type="molecule type" value="Genomic_DNA"/>
</dbReference>
<protein>
    <recommendedName>
        <fullName evidence="5">RHS repeat-associated core domain-containing protein</fullName>
    </recommendedName>
</protein>
<feature type="transmembrane region" description="Helical" evidence="2">
    <location>
        <begin position="160"/>
        <end position="181"/>
    </location>
</feature>
<feature type="region of interest" description="Disordered" evidence="1">
    <location>
        <begin position="226"/>
        <end position="282"/>
    </location>
</feature>
<feature type="compositionally biased region" description="Pro residues" evidence="1">
    <location>
        <begin position="261"/>
        <end position="271"/>
    </location>
</feature>